<dbReference type="EMBL" id="MN739521">
    <property type="protein sequence ID" value="QHT10453.1"/>
    <property type="molecule type" value="Genomic_DNA"/>
</dbReference>
<name>A0A6C0D1W9_9ZZZZ</name>
<organism evidence="1">
    <name type="scientific">viral metagenome</name>
    <dbReference type="NCBI Taxonomy" id="1070528"/>
    <lineage>
        <taxon>unclassified sequences</taxon>
        <taxon>metagenomes</taxon>
        <taxon>organismal metagenomes</taxon>
    </lineage>
</organism>
<proteinExistence type="predicted"/>
<protein>
    <submittedName>
        <fullName evidence="1">Uncharacterized protein</fullName>
    </submittedName>
</protein>
<sequence length="176" mass="20983">MNLQKTIFDIKTFKGLPSEVMTLICSFGYPEYKENMKEICHQITNYTGTGLLEYNMNLLHEDYIYLLRIRYVQCMYEFLSYGVDEEIMKDLFRQCTKCCCCSKHGHNRPTNYYNEEVSIGENFTNDCECVCRHIARQIKRVQLYPCSENYKKSKKCRRKSTFNIQFIPSNRRLDSS</sequence>
<dbReference type="AlphaFoldDB" id="A0A6C0D1W9"/>
<accession>A0A6C0D1W9</accession>
<evidence type="ECO:0000313" key="1">
    <source>
        <dbReference type="EMBL" id="QHT10453.1"/>
    </source>
</evidence>
<reference evidence="1" key="1">
    <citation type="journal article" date="2020" name="Nature">
        <title>Giant virus diversity and host interactions through global metagenomics.</title>
        <authorList>
            <person name="Schulz F."/>
            <person name="Roux S."/>
            <person name="Paez-Espino D."/>
            <person name="Jungbluth S."/>
            <person name="Walsh D.A."/>
            <person name="Denef V.J."/>
            <person name="McMahon K.D."/>
            <person name="Konstantinidis K.T."/>
            <person name="Eloe-Fadrosh E.A."/>
            <person name="Kyrpides N.C."/>
            <person name="Woyke T."/>
        </authorList>
    </citation>
    <scope>NUCLEOTIDE SEQUENCE</scope>
    <source>
        <strain evidence="1">GVMAG-M-3300023174-107</strain>
    </source>
</reference>